<protein>
    <submittedName>
        <fullName evidence="2">Uncharacterized protein</fullName>
    </submittedName>
</protein>
<feature type="compositionally biased region" description="Low complexity" evidence="1">
    <location>
        <begin position="67"/>
        <end position="81"/>
    </location>
</feature>
<name>A0AAU9U6P1_EUPED</name>
<sequence>MPAIRTPPKQQGVIDRPPSPSNRAKQQEVTDPPSTPPKQPKKLTRRSLEKWEGAATDNTSTKVQSAPTTSKPKGSTSTKSTESSKERGEVLLISPAATTKKSRVRARP</sequence>
<feature type="region of interest" description="Disordered" evidence="1">
    <location>
        <begin position="1"/>
        <end position="108"/>
    </location>
</feature>
<gene>
    <name evidence="2" type="ORF">EEDITHA_LOCUS10482</name>
</gene>
<evidence type="ECO:0000313" key="2">
    <source>
        <dbReference type="EMBL" id="CAH2094975.1"/>
    </source>
</evidence>
<comment type="caution">
    <text evidence="2">The sequence shown here is derived from an EMBL/GenBank/DDBJ whole genome shotgun (WGS) entry which is preliminary data.</text>
</comment>
<dbReference type="EMBL" id="CAKOGL010000015">
    <property type="protein sequence ID" value="CAH2094975.1"/>
    <property type="molecule type" value="Genomic_DNA"/>
</dbReference>
<accession>A0AAU9U6P1</accession>
<evidence type="ECO:0000313" key="3">
    <source>
        <dbReference type="Proteomes" id="UP001153954"/>
    </source>
</evidence>
<feature type="compositionally biased region" description="Polar residues" evidence="1">
    <location>
        <begin position="56"/>
        <end position="66"/>
    </location>
</feature>
<dbReference type="AlphaFoldDB" id="A0AAU9U6P1"/>
<reference evidence="2" key="1">
    <citation type="submission" date="2022-03" db="EMBL/GenBank/DDBJ databases">
        <authorList>
            <person name="Tunstrom K."/>
        </authorList>
    </citation>
    <scope>NUCLEOTIDE SEQUENCE</scope>
</reference>
<proteinExistence type="predicted"/>
<keyword evidence="3" id="KW-1185">Reference proteome</keyword>
<evidence type="ECO:0000256" key="1">
    <source>
        <dbReference type="SAM" id="MobiDB-lite"/>
    </source>
</evidence>
<organism evidence="2 3">
    <name type="scientific">Euphydryas editha</name>
    <name type="common">Edith's checkerspot</name>
    <dbReference type="NCBI Taxonomy" id="104508"/>
    <lineage>
        <taxon>Eukaryota</taxon>
        <taxon>Metazoa</taxon>
        <taxon>Ecdysozoa</taxon>
        <taxon>Arthropoda</taxon>
        <taxon>Hexapoda</taxon>
        <taxon>Insecta</taxon>
        <taxon>Pterygota</taxon>
        <taxon>Neoptera</taxon>
        <taxon>Endopterygota</taxon>
        <taxon>Lepidoptera</taxon>
        <taxon>Glossata</taxon>
        <taxon>Ditrysia</taxon>
        <taxon>Papilionoidea</taxon>
        <taxon>Nymphalidae</taxon>
        <taxon>Nymphalinae</taxon>
        <taxon>Euphydryas</taxon>
    </lineage>
</organism>
<dbReference type="Proteomes" id="UP001153954">
    <property type="component" value="Unassembled WGS sequence"/>
</dbReference>